<proteinExistence type="predicted"/>
<dbReference type="PANTHER" id="PTHR37720">
    <property type="entry name" value="OS10G0481400 PROTEIN"/>
    <property type="match status" value="1"/>
</dbReference>
<evidence type="ECO:0000313" key="1">
    <source>
        <dbReference type="EMBL" id="KAK4286451.1"/>
    </source>
</evidence>
<accession>A0AAE1NBX6</accession>
<gene>
    <name evidence="1" type="ORF">QN277_003006</name>
</gene>
<dbReference type="PANTHER" id="PTHR37720:SF2">
    <property type="entry name" value="OS10G0481400 PROTEIN"/>
    <property type="match status" value="1"/>
</dbReference>
<dbReference type="Proteomes" id="UP001293593">
    <property type="component" value="Unassembled WGS sequence"/>
</dbReference>
<name>A0AAE1NBX6_9FABA</name>
<organism evidence="1 2">
    <name type="scientific">Acacia crassicarpa</name>
    <name type="common">northern wattle</name>
    <dbReference type="NCBI Taxonomy" id="499986"/>
    <lineage>
        <taxon>Eukaryota</taxon>
        <taxon>Viridiplantae</taxon>
        <taxon>Streptophyta</taxon>
        <taxon>Embryophyta</taxon>
        <taxon>Tracheophyta</taxon>
        <taxon>Spermatophyta</taxon>
        <taxon>Magnoliopsida</taxon>
        <taxon>eudicotyledons</taxon>
        <taxon>Gunneridae</taxon>
        <taxon>Pentapetalae</taxon>
        <taxon>rosids</taxon>
        <taxon>fabids</taxon>
        <taxon>Fabales</taxon>
        <taxon>Fabaceae</taxon>
        <taxon>Caesalpinioideae</taxon>
        <taxon>mimosoid clade</taxon>
        <taxon>Acacieae</taxon>
        <taxon>Acacia</taxon>
    </lineage>
</organism>
<reference evidence="1" key="1">
    <citation type="submission" date="2023-10" db="EMBL/GenBank/DDBJ databases">
        <title>Chromosome-level genome of the transformable northern wattle, Acacia crassicarpa.</title>
        <authorList>
            <person name="Massaro I."/>
            <person name="Sinha N.R."/>
            <person name="Poethig S."/>
            <person name="Leichty A.R."/>
        </authorList>
    </citation>
    <scope>NUCLEOTIDE SEQUENCE</scope>
    <source>
        <strain evidence="1">Acra3RX</strain>
        <tissue evidence="1">Leaf</tissue>
    </source>
</reference>
<comment type="caution">
    <text evidence="1">The sequence shown here is derived from an EMBL/GenBank/DDBJ whole genome shotgun (WGS) entry which is preliminary data.</text>
</comment>
<dbReference type="EMBL" id="JAWXYG010000001">
    <property type="protein sequence ID" value="KAK4286451.1"/>
    <property type="molecule type" value="Genomic_DNA"/>
</dbReference>
<protein>
    <submittedName>
        <fullName evidence="1">Uncharacterized protein</fullName>
    </submittedName>
</protein>
<keyword evidence="2" id="KW-1185">Reference proteome</keyword>
<evidence type="ECO:0000313" key="2">
    <source>
        <dbReference type="Proteomes" id="UP001293593"/>
    </source>
</evidence>
<sequence length="85" mass="9394">MISILAQERLLGATLGVLFTGAIVFEERRLIYNSISNTQSQSLHHTPVGEPIFGKKSRSELAHSWNKAVDQAFGPLIKSLSSRGW</sequence>
<dbReference type="AlphaFoldDB" id="A0AAE1NBX6"/>